<comment type="caution">
    <text evidence="2">The sequence shown here is derived from an EMBL/GenBank/DDBJ whole genome shotgun (WGS) entry which is preliminary data.</text>
</comment>
<reference evidence="2 3" key="1">
    <citation type="submission" date="2019-03" db="EMBL/GenBank/DDBJ databases">
        <title>First draft genome of Liparis tanakae, snailfish: a comprehensive survey of snailfish specific genes.</title>
        <authorList>
            <person name="Kim W."/>
            <person name="Song I."/>
            <person name="Jeong J.-H."/>
            <person name="Kim D."/>
            <person name="Kim S."/>
            <person name="Ryu S."/>
            <person name="Song J.Y."/>
            <person name="Lee S.K."/>
        </authorList>
    </citation>
    <scope>NUCLEOTIDE SEQUENCE [LARGE SCALE GENOMIC DNA]</scope>
    <source>
        <tissue evidence="2">Muscle</tissue>
    </source>
</reference>
<dbReference type="AlphaFoldDB" id="A0A4Z2FHJ0"/>
<accession>A0A4Z2FHJ0</accession>
<keyword evidence="3" id="KW-1185">Reference proteome</keyword>
<evidence type="ECO:0000313" key="2">
    <source>
        <dbReference type="EMBL" id="TNN40688.1"/>
    </source>
</evidence>
<sequence>MAEKSREKTRFDKFRSKSFSDTLTCLPRKTWYLSTAGKIKLPGRSHPALLLTSTSQKDFPEVNLLTPRMLANRSNLSGASSTSWSSPSSLTSFSSSDRTRRRWAVVRSSVTSTGEYKFRKLIEDLDAKVYF</sequence>
<dbReference type="EMBL" id="SRLO01001168">
    <property type="protein sequence ID" value="TNN40688.1"/>
    <property type="molecule type" value="Genomic_DNA"/>
</dbReference>
<name>A0A4Z2FHJ0_9TELE</name>
<dbReference type="Proteomes" id="UP000314294">
    <property type="component" value="Unassembled WGS sequence"/>
</dbReference>
<protein>
    <submittedName>
        <fullName evidence="2">Uncharacterized protein</fullName>
    </submittedName>
</protein>
<feature type="region of interest" description="Disordered" evidence="1">
    <location>
        <begin position="74"/>
        <end position="101"/>
    </location>
</feature>
<evidence type="ECO:0000256" key="1">
    <source>
        <dbReference type="SAM" id="MobiDB-lite"/>
    </source>
</evidence>
<gene>
    <name evidence="2" type="ORF">EYF80_049157</name>
</gene>
<evidence type="ECO:0000313" key="3">
    <source>
        <dbReference type="Proteomes" id="UP000314294"/>
    </source>
</evidence>
<feature type="compositionally biased region" description="Low complexity" evidence="1">
    <location>
        <begin position="74"/>
        <end position="96"/>
    </location>
</feature>
<organism evidence="2 3">
    <name type="scientific">Liparis tanakae</name>
    <name type="common">Tanaka's snailfish</name>
    <dbReference type="NCBI Taxonomy" id="230148"/>
    <lineage>
        <taxon>Eukaryota</taxon>
        <taxon>Metazoa</taxon>
        <taxon>Chordata</taxon>
        <taxon>Craniata</taxon>
        <taxon>Vertebrata</taxon>
        <taxon>Euteleostomi</taxon>
        <taxon>Actinopterygii</taxon>
        <taxon>Neopterygii</taxon>
        <taxon>Teleostei</taxon>
        <taxon>Neoteleostei</taxon>
        <taxon>Acanthomorphata</taxon>
        <taxon>Eupercaria</taxon>
        <taxon>Perciformes</taxon>
        <taxon>Cottioidei</taxon>
        <taxon>Cottales</taxon>
        <taxon>Liparidae</taxon>
        <taxon>Liparis</taxon>
    </lineage>
</organism>
<proteinExistence type="predicted"/>